<organism evidence="1 2">
    <name type="scientific">Avena sativa</name>
    <name type="common">Oat</name>
    <dbReference type="NCBI Taxonomy" id="4498"/>
    <lineage>
        <taxon>Eukaryota</taxon>
        <taxon>Viridiplantae</taxon>
        <taxon>Streptophyta</taxon>
        <taxon>Embryophyta</taxon>
        <taxon>Tracheophyta</taxon>
        <taxon>Spermatophyta</taxon>
        <taxon>Magnoliopsida</taxon>
        <taxon>Liliopsida</taxon>
        <taxon>Poales</taxon>
        <taxon>Poaceae</taxon>
        <taxon>BOP clade</taxon>
        <taxon>Pooideae</taxon>
        <taxon>Poodae</taxon>
        <taxon>Poeae</taxon>
        <taxon>Poeae Chloroplast Group 1 (Aveneae type)</taxon>
        <taxon>Aveninae</taxon>
        <taxon>Avena</taxon>
    </lineage>
</organism>
<dbReference type="EnsemblPlants" id="AVESA.00010b.r2.4AG0636220.1">
    <property type="protein sequence ID" value="AVESA.00010b.r2.4AG0636220.1.CDS"/>
    <property type="gene ID" value="AVESA.00010b.r2.4AG0636220"/>
</dbReference>
<evidence type="ECO:0000313" key="2">
    <source>
        <dbReference type="Proteomes" id="UP001732700"/>
    </source>
</evidence>
<proteinExistence type="predicted"/>
<evidence type="ECO:0000313" key="1">
    <source>
        <dbReference type="EnsemblPlants" id="AVESA.00010b.r2.4AG0636220.1.CDS"/>
    </source>
</evidence>
<sequence>MFTNEGSGRSPSNAHRGTSLREIEEEDGSGSGGKLYVAVGKDLKDSRSNLRWAARNLLASDLKLVLLHVHHPAERIMTELCKVPASQLEEKKLKAYRTNEKEEMNTLLNQYLDFCSVSLKVQAETLVIEKNSPATGIIELIDQNYITKLVMGTSSISAYDQMQYFSFIKRKRTIPKSKVAAIVHLQAKPYCQIFYICKEALACSREDNQLSAQVESPRSSCASSVSDQSEFTPGSLSLPLGQPGSLGSKDEQALQRRSNSVSYTLSGLIADSVSGLIPDSVENRSAARQQSIHMTPTGLSLNSSQRSSGGSSWSLKDLDSIDGSLAPVSIASSEEHRHSMVETIQNEVFEQLQRVHNQLERSRKEASEGRQKAERDLFEASIMFKARENSLCKEKKEVEERLTREKTGLKKEHIHICNELRKANEQREELENKFLQTNYLMEELQLDKDHAVRQAEEMRQTIDNIVLRATSALTEFSHEEIKEATNNFDDSKQIGQGGCGSVYKGFLRHTTVAIKKFRCEGTAVEKQFDDEVETLCRMRHPNLVNLRGVCREAKALVFEFLSNGSLEDHLQCKNQTKPLPWRMRIRIAADICTGLIFLHSNKPQGIAHGDLKPDNVLLDTGLVCKLADFGISRRLNLTNTTVTLTTKQTKLKVQWDTWIQYTLPQGM</sequence>
<reference evidence="1" key="1">
    <citation type="submission" date="2021-05" db="EMBL/GenBank/DDBJ databases">
        <authorList>
            <person name="Scholz U."/>
            <person name="Mascher M."/>
            <person name="Fiebig A."/>
        </authorList>
    </citation>
    <scope>NUCLEOTIDE SEQUENCE [LARGE SCALE GENOMIC DNA]</scope>
</reference>
<accession>A0ACD5WLE1</accession>
<name>A0ACD5WLE1_AVESA</name>
<protein>
    <submittedName>
        <fullName evidence="1">Uncharacterized protein</fullName>
    </submittedName>
</protein>
<dbReference type="Proteomes" id="UP001732700">
    <property type="component" value="Chromosome 4A"/>
</dbReference>
<reference evidence="1" key="2">
    <citation type="submission" date="2025-09" db="UniProtKB">
        <authorList>
            <consortium name="EnsemblPlants"/>
        </authorList>
    </citation>
    <scope>IDENTIFICATION</scope>
</reference>
<keyword evidence="2" id="KW-1185">Reference proteome</keyword>